<gene>
    <name evidence="2" type="ORF">QR685DRAFT_576054</name>
</gene>
<accession>A0ABR3CZQ9</accession>
<feature type="compositionally biased region" description="Basic and acidic residues" evidence="1">
    <location>
        <begin position="32"/>
        <end position="41"/>
    </location>
</feature>
<keyword evidence="3" id="KW-1185">Reference proteome</keyword>
<dbReference type="EMBL" id="JAVLET010000016">
    <property type="protein sequence ID" value="KAL0465553.1"/>
    <property type="molecule type" value="Genomic_DNA"/>
</dbReference>
<feature type="compositionally biased region" description="Basic and acidic residues" evidence="1">
    <location>
        <begin position="60"/>
        <end position="73"/>
    </location>
</feature>
<comment type="caution">
    <text evidence="2">The sequence shown here is derived from an EMBL/GenBank/DDBJ whole genome shotgun (WGS) entry which is preliminary data.</text>
</comment>
<evidence type="ECO:0000313" key="2">
    <source>
        <dbReference type="EMBL" id="KAL0465553.1"/>
    </source>
</evidence>
<proteinExistence type="predicted"/>
<dbReference type="Proteomes" id="UP001451303">
    <property type="component" value="Unassembled WGS sequence"/>
</dbReference>
<evidence type="ECO:0000256" key="1">
    <source>
        <dbReference type="SAM" id="MobiDB-lite"/>
    </source>
</evidence>
<sequence length="156" mass="17852">MAGWLADRRPALLTWWRGSCSKEHFEVRTRETHLKSEDRYLHPHGLGPMLNSRPPIRPRQPRELESLQEPDKKKPGHVVPKKWRAEYGEDEREVDWAVGRGRSGRAVGRFGFGGNEWGPVQRAPTFLRFHRASQITVFYTTHAPMVTVCAVAAICG</sequence>
<name>A0ABR3CZQ9_NEUIN</name>
<feature type="region of interest" description="Disordered" evidence="1">
    <location>
        <begin position="32"/>
        <end position="84"/>
    </location>
</feature>
<organism evidence="2 3">
    <name type="scientific">Neurospora intermedia</name>
    <dbReference type="NCBI Taxonomy" id="5142"/>
    <lineage>
        <taxon>Eukaryota</taxon>
        <taxon>Fungi</taxon>
        <taxon>Dikarya</taxon>
        <taxon>Ascomycota</taxon>
        <taxon>Pezizomycotina</taxon>
        <taxon>Sordariomycetes</taxon>
        <taxon>Sordariomycetidae</taxon>
        <taxon>Sordariales</taxon>
        <taxon>Sordariaceae</taxon>
        <taxon>Neurospora</taxon>
    </lineage>
</organism>
<protein>
    <submittedName>
        <fullName evidence="2">Uncharacterized protein</fullName>
    </submittedName>
</protein>
<evidence type="ECO:0000313" key="3">
    <source>
        <dbReference type="Proteomes" id="UP001451303"/>
    </source>
</evidence>
<reference evidence="2 3" key="1">
    <citation type="submission" date="2023-09" db="EMBL/GenBank/DDBJ databases">
        <title>Multi-omics analysis of a traditional fermented food reveals byproduct-associated fungal strains for waste-to-food upcycling.</title>
        <authorList>
            <consortium name="Lawrence Berkeley National Laboratory"/>
            <person name="Rekdal V.M."/>
            <person name="Villalobos-Escobedo J.M."/>
            <person name="Rodriguez-Valeron N."/>
            <person name="Garcia M.O."/>
            <person name="Vasquez D.P."/>
            <person name="Damayanti I."/>
            <person name="Sorensen P.M."/>
            <person name="Baidoo E.E."/>
            <person name="De Carvalho A.C."/>
            <person name="Riley R."/>
            <person name="Lipzen A."/>
            <person name="He G."/>
            <person name="Yan M."/>
            <person name="Haridas S."/>
            <person name="Daum C."/>
            <person name="Yoshinaga Y."/>
            <person name="Ng V."/>
            <person name="Grigoriev I.V."/>
            <person name="Munk R."/>
            <person name="Nuraida L."/>
            <person name="Wijaya C.H."/>
            <person name="Morales P.-C."/>
            <person name="Keasling J.D."/>
        </authorList>
    </citation>
    <scope>NUCLEOTIDE SEQUENCE [LARGE SCALE GENOMIC DNA]</scope>
    <source>
        <strain evidence="2 3">FGSC 2613</strain>
    </source>
</reference>